<gene>
    <name evidence="2" type="ORF">DNTS_031857</name>
</gene>
<dbReference type="GO" id="GO:0007026">
    <property type="term" value="P:negative regulation of microtubule depolymerization"/>
    <property type="evidence" value="ECO:0007669"/>
    <property type="project" value="TreeGrafter"/>
</dbReference>
<sequence length="339" mass="39447">MIMARCSHHLCVCALYHSDVTHILTSVWPLGFAERSSVRELCFGARQELETRNGAEERILRARRNEELRRAGANDASRGRRNGPRSRLCIQTRSGLKVMLELTSRSRAIEAERCQNLIASPGDYAPSSSPEELEAEMARIQRLREVLVRRESELRFMMDDLQLCKDIDKLKQELRSISSTSGEEYQEKERTDEERIDQTEKVRRAENRKMEWKDEDRRSEEDGVDQEWKDEDRTFGDDCVEDQKEQEEDLERSEILKQKTGHAHSETSHSTTVVGKESHWCKCLYTGTACINPYAWISTPSEPSPGKQTIDSTDKRCLDPRLLWCYSLYHHVTEQEIRH</sequence>
<dbReference type="GO" id="GO:0015630">
    <property type="term" value="C:microtubule cytoskeleton"/>
    <property type="evidence" value="ECO:0007669"/>
    <property type="project" value="TreeGrafter"/>
</dbReference>
<evidence type="ECO:0000313" key="3">
    <source>
        <dbReference type="Proteomes" id="UP000316079"/>
    </source>
</evidence>
<proteinExistence type="predicted"/>
<evidence type="ECO:0008006" key="4">
    <source>
        <dbReference type="Google" id="ProtNLM"/>
    </source>
</evidence>
<organism evidence="2 3">
    <name type="scientific">Danionella cerebrum</name>
    <dbReference type="NCBI Taxonomy" id="2873325"/>
    <lineage>
        <taxon>Eukaryota</taxon>
        <taxon>Metazoa</taxon>
        <taxon>Chordata</taxon>
        <taxon>Craniata</taxon>
        <taxon>Vertebrata</taxon>
        <taxon>Euteleostomi</taxon>
        <taxon>Actinopterygii</taxon>
        <taxon>Neopterygii</taxon>
        <taxon>Teleostei</taxon>
        <taxon>Ostariophysi</taxon>
        <taxon>Cypriniformes</taxon>
        <taxon>Danionidae</taxon>
        <taxon>Danioninae</taxon>
        <taxon>Danionella</taxon>
    </lineage>
</organism>
<dbReference type="Proteomes" id="UP000316079">
    <property type="component" value="Unassembled WGS sequence"/>
</dbReference>
<reference evidence="2 3" key="1">
    <citation type="journal article" date="2019" name="Sci. Data">
        <title>Hybrid genome assembly and annotation of Danionella translucida.</title>
        <authorList>
            <person name="Kadobianskyi M."/>
            <person name="Schulze L."/>
            <person name="Schuelke M."/>
            <person name="Judkewitz B."/>
        </authorList>
    </citation>
    <scope>NUCLEOTIDE SEQUENCE [LARGE SCALE GENOMIC DNA]</scope>
    <source>
        <strain evidence="2 3">Bolton</strain>
    </source>
</reference>
<dbReference type="EMBL" id="SRMA01027287">
    <property type="protein sequence ID" value="TRY56325.1"/>
    <property type="molecule type" value="Genomic_DNA"/>
</dbReference>
<reference evidence="2" key="2">
    <citation type="submission" date="2019-04" db="EMBL/GenBank/DDBJ databases">
        <authorList>
            <person name="Kadobianskyi M."/>
            <person name="Schulze L."/>
            <person name="Schuelke M."/>
            <person name="Judkewitz B."/>
        </authorList>
    </citation>
    <scope>NUCLEOTIDE SEQUENCE</scope>
    <source>
        <strain evidence="2">Bolton</strain>
        <tissue evidence="2">Whole-body</tissue>
    </source>
</reference>
<accession>A0A553MT10</accession>
<dbReference type="InterPro" id="IPR040127">
    <property type="entry name" value="BMERB"/>
</dbReference>
<evidence type="ECO:0000313" key="2">
    <source>
        <dbReference type="EMBL" id="TRY56326.1"/>
    </source>
</evidence>
<comment type="caution">
    <text evidence="2">The sequence shown here is derived from an EMBL/GenBank/DDBJ whole genome shotgun (WGS) entry which is preliminary data.</text>
</comment>
<feature type="region of interest" description="Disordered" evidence="1">
    <location>
        <begin position="178"/>
        <end position="251"/>
    </location>
</feature>
<dbReference type="PANTHER" id="PTHR22704">
    <property type="entry name" value="BMERB DOMAIN-CONTAINING PROTEIN 1-RELATED"/>
    <property type="match status" value="1"/>
</dbReference>
<protein>
    <recommendedName>
        <fullName evidence="4">BMERB domain-containing protein</fullName>
    </recommendedName>
</protein>
<keyword evidence="3" id="KW-1185">Reference proteome</keyword>
<dbReference type="STRING" id="623744.A0A553MT10"/>
<dbReference type="SMART" id="SM01203">
    <property type="entry name" value="DUF3585"/>
    <property type="match status" value="1"/>
</dbReference>
<dbReference type="EMBL" id="SRMA01027287">
    <property type="protein sequence ID" value="TRY56326.1"/>
    <property type="molecule type" value="Genomic_DNA"/>
</dbReference>
<evidence type="ECO:0000256" key="1">
    <source>
        <dbReference type="SAM" id="MobiDB-lite"/>
    </source>
</evidence>
<feature type="compositionally biased region" description="Acidic residues" evidence="1">
    <location>
        <begin position="238"/>
        <end position="251"/>
    </location>
</feature>
<dbReference type="AlphaFoldDB" id="A0A553MT10"/>
<name>A0A553MT10_9TELE</name>
<feature type="compositionally biased region" description="Basic and acidic residues" evidence="1">
    <location>
        <begin position="185"/>
        <end position="236"/>
    </location>
</feature>
<dbReference type="PANTHER" id="PTHR22704:SF1">
    <property type="entry name" value="BMERB DOMAIN-CONTAINING PROTEIN 1"/>
    <property type="match status" value="1"/>
</dbReference>